<organism evidence="7 8">
    <name type="scientific">Lactarius akahatsu</name>
    <dbReference type="NCBI Taxonomy" id="416441"/>
    <lineage>
        <taxon>Eukaryota</taxon>
        <taxon>Fungi</taxon>
        <taxon>Dikarya</taxon>
        <taxon>Basidiomycota</taxon>
        <taxon>Agaricomycotina</taxon>
        <taxon>Agaricomycetes</taxon>
        <taxon>Russulales</taxon>
        <taxon>Russulaceae</taxon>
        <taxon>Lactarius</taxon>
    </lineage>
</organism>
<dbReference type="InterPro" id="IPR002048">
    <property type="entry name" value="EF_hand_dom"/>
</dbReference>
<accession>A0AAD4L9J7</accession>
<proteinExistence type="predicted"/>
<dbReference type="Pfam" id="PF13833">
    <property type="entry name" value="EF-hand_8"/>
    <property type="match status" value="1"/>
</dbReference>
<comment type="subcellular location">
    <subcellularLocation>
        <location evidence="1">Cytoplasm</location>
    </subcellularLocation>
</comment>
<keyword evidence="4" id="KW-0677">Repeat</keyword>
<dbReference type="InterPro" id="IPR011992">
    <property type="entry name" value="EF-hand-dom_pair"/>
</dbReference>
<evidence type="ECO:0000256" key="2">
    <source>
        <dbReference type="ARBA" id="ARBA00022490"/>
    </source>
</evidence>
<dbReference type="Pfam" id="PF13405">
    <property type="entry name" value="EF-hand_6"/>
    <property type="match status" value="1"/>
</dbReference>
<keyword evidence="3" id="KW-0479">Metal-binding</keyword>
<keyword evidence="2" id="KW-0963">Cytoplasm</keyword>
<dbReference type="GO" id="GO:0005737">
    <property type="term" value="C:cytoplasm"/>
    <property type="evidence" value="ECO:0007669"/>
    <property type="project" value="UniProtKB-SubCell"/>
</dbReference>
<dbReference type="Gene3D" id="1.10.238.10">
    <property type="entry name" value="EF-hand"/>
    <property type="match status" value="1"/>
</dbReference>
<gene>
    <name evidence="7" type="ORF">EDB92DRAFT_1898804</name>
</gene>
<evidence type="ECO:0000256" key="1">
    <source>
        <dbReference type="ARBA" id="ARBA00004496"/>
    </source>
</evidence>
<dbReference type="AlphaFoldDB" id="A0AAD4L9J7"/>
<dbReference type="PANTHER" id="PTHR46212:SF3">
    <property type="entry name" value="GH27120P"/>
    <property type="match status" value="1"/>
</dbReference>
<dbReference type="PROSITE" id="PS00018">
    <property type="entry name" value="EF_HAND_1"/>
    <property type="match status" value="1"/>
</dbReference>
<reference evidence="7" key="1">
    <citation type="submission" date="2022-01" db="EMBL/GenBank/DDBJ databases">
        <title>Comparative genomics reveals a dynamic genome evolution in the ectomycorrhizal milk-cap (Lactarius) mushrooms.</title>
        <authorList>
            <consortium name="DOE Joint Genome Institute"/>
            <person name="Lebreton A."/>
            <person name="Tang N."/>
            <person name="Kuo A."/>
            <person name="LaButti K."/>
            <person name="Drula E."/>
            <person name="Barry K."/>
            <person name="Clum A."/>
            <person name="Lipzen A."/>
            <person name="Mousain D."/>
            <person name="Ng V."/>
            <person name="Wang R."/>
            <person name="Wang X."/>
            <person name="Dai Y."/>
            <person name="Henrissat B."/>
            <person name="Grigoriev I.V."/>
            <person name="Guerin-Laguette A."/>
            <person name="Yu F."/>
            <person name="Martin F.M."/>
        </authorList>
    </citation>
    <scope>NUCLEOTIDE SEQUENCE</scope>
    <source>
        <strain evidence="7">QP</strain>
    </source>
</reference>
<dbReference type="PANTHER" id="PTHR46212">
    <property type="entry name" value="PEFLIN"/>
    <property type="match status" value="1"/>
</dbReference>
<dbReference type="GO" id="GO:0005509">
    <property type="term" value="F:calcium ion binding"/>
    <property type="evidence" value="ECO:0007669"/>
    <property type="project" value="InterPro"/>
</dbReference>
<sequence length="157" mass="18008">MSMISLFCNNLLICRTDLAFSSETVKYLMNVFDLDGSGEIGFQEFKPLWVYVTKWREMFESFDYNQDGIIDAAELASALNHYELRVGLPVIEFLVHKYGTHLTNGHNDPPQIELDRFVCACIVVQQMSTLYDRCEVGRAGPMEVSRDEFLLAILRLP</sequence>
<protein>
    <recommendedName>
        <fullName evidence="6">EF-hand domain-containing protein</fullName>
    </recommendedName>
</protein>
<dbReference type="SMART" id="SM00054">
    <property type="entry name" value="EFh"/>
    <property type="match status" value="2"/>
</dbReference>
<evidence type="ECO:0000256" key="5">
    <source>
        <dbReference type="ARBA" id="ARBA00022837"/>
    </source>
</evidence>
<evidence type="ECO:0000256" key="3">
    <source>
        <dbReference type="ARBA" id="ARBA00022723"/>
    </source>
</evidence>
<name>A0AAD4L9J7_9AGAM</name>
<dbReference type="EMBL" id="JAKELL010000123">
    <property type="protein sequence ID" value="KAH8981071.1"/>
    <property type="molecule type" value="Genomic_DNA"/>
</dbReference>
<dbReference type="Proteomes" id="UP001201163">
    <property type="component" value="Unassembled WGS sequence"/>
</dbReference>
<dbReference type="GO" id="GO:0048306">
    <property type="term" value="F:calcium-dependent protein binding"/>
    <property type="evidence" value="ECO:0007669"/>
    <property type="project" value="UniProtKB-ARBA"/>
</dbReference>
<evidence type="ECO:0000313" key="8">
    <source>
        <dbReference type="Proteomes" id="UP001201163"/>
    </source>
</evidence>
<evidence type="ECO:0000313" key="7">
    <source>
        <dbReference type="EMBL" id="KAH8981071.1"/>
    </source>
</evidence>
<keyword evidence="8" id="KW-1185">Reference proteome</keyword>
<comment type="caution">
    <text evidence="7">The sequence shown here is derived from an EMBL/GenBank/DDBJ whole genome shotgun (WGS) entry which is preliminary data.</text>
</comment>
<dbReference type="SUPFAM" id="SSF47473">
    <property type="entry name" value="EF-hand"/>
    <property type="match status" value="1"/>
</dbReference>
<dbReference type="PROSITE" id="PS50222">
    <property type="entry name" value="EF_HAND_2"/>
    <property type="match status" value="1"/>
</dbReference>
<evidence type="ECO:0000256" key="4">
    <source>
        <dbReference type="ARBA" id="ARBA00022737"/>
    </source>
</evidence>
<keyword evidence="5" id="KW-0106">Calcium</keyword>
<feature type="domain" description="EF-hand" evidence="6">
    <location>
        <begin position="50"/>
        <end position="85"/>
    </location>
</feature>
<dbReference type="InterPro" id="IPR051426">
    <property type="entry name" value="Peflin/Sorcin_CaBP"/>
</dbReference>
<dbReference type="InterPro" id="IPR018247">
    <property type="entry name" value="EF_Hand_1_Ca_BS"/>
</dbReference>
<evidence type="ECO:0000259" key="6">
    <source>
        <dbReference type="PROSITE" id="PS50222"/>
    </source>
</evidence>